<dbReference type="AlphaFoldDB" id="A0A511V9W7"/>
<name>A0A511V9W7_9BACL</name>
<evidence type="ECO:0000313" key="2">
    <source>
        <dbReference type="Proteomes" id="UP000321157"/>
    </source>
</evidence>
<accession>A0A511V9W7</accession>
<protein>
    <submittedName>
        <fullName evidence="1">Uncharacterized protein</fullName>
    </submittedName>
</protein>
<comment type="caution">
    <text evidence="1">The sequence shown here is derived from an EMBL/GenBank/DDBJ whole genome shotgun (WGS) entry which is preliminary data.</text>
</comment>
<sequence length="63" mass="7667">MCFSKGKEAERKRRFDGRRIYKEEEGHTFRRVDELRRTNVRFYVILQEEISKDGFDEAHSLIS</sequence>
<dbReference type="EMBL" id="BJXX01000148">
    <property type="protein sequence ID" value="GEN35714.1"/>
    <property type="molecule type" value="Genomic_DNA"/>
</dbReference>
<gene>
    <name evidence="1" type="ORF">ADA01nite_31740</name>
</gene>
<evidence type="ECO:0000313" key="1">
    <source>
        <dbReference type="EMBL" id="GEN35714.1"/>
    </source>
</evidence>
<keyword evidence="2" id="KW-1185">Reference proteome</keyword>
<reference evidence="1 2" key="1">
    <citation type="submission" date="2019-07" db="EMBL/GenBank/DDBJ databases">
        <title>Whole genome shotgun sequence of Aneurinibacillus danicus NBRC 102444.</title>
        <authorList>
            <person name="Hosoyama A."/>
            <person name="Uohara A."/>
            <person name="Ohji S."/>
            <person name="Ichikawa N."/>
        </authorList>
    </citation>
    <scope>NUCLEOTIDE SEQUENCE [LARGE SCALE GENOMIC DNA]</scope>
    <source>
        <strain evidence="1 2">NBRC 102444</strain>
    </source>
</reference>
<dbReference type="Proteomes" id="UP000321157">
    <property type="component" value="Unassembled WGS sequence"/>
</dbReference>
<organism evidence="1 2">
    <name type="scientific">Aneurinibacillus danicus</name>
    <dbReference type="NCBI Taxonomy" id="267746"/>
    <lineage>
        <taxon>Bacteria</taxon>
        <taxon>Bacillati</taxon>
        <taxon>Bacillota</taxon>
        <taxon>Bacilli</taxon>
        <taxon>Bacillales</taxon>
        <taxon>Paenibacillaceae</taxon>
        <taxon>Aneurinibacillus group</taxon>
        <taxon>Aneurinibacillus</taxon>
    </lineage>
</organism>
<proteinExistence type="predicted"/>